<dbReference type="PANTHER" id="PTHR10110:SF86">
    <property type="entry name" value="SODIUM_HYDROGEN EXCHANGER 7"/>
    <property type="match status" value="1"/>
</dbReference>
<protein>
    <submittedName>
        <fullName evidence="14">Sodium/hydrogen exchanger 7 (Na(+)/H(+) exchanger 7) (NHE-7) (Protein SALT OVERLY SENSITIVE 1)</fullName>
    </submittedName>
</protein>
<keyword evidence="8 11" id="KW-0472">Membrane</keyword>
<feature type="region of interest" description="Disordered" evidence="10">
    <location>
        <begin position="562"/>
        <end position="605"/>
    </location>
</feature>
<feature type="transmembrane region" description="Helical" evidence="11">
    <location>
        <begin position="82"/>
        <end position="99"/>
    </location>
</feature>
<name>A0ABP0HGJ6_9DINO</name>
<evidence type="ECO:0000256" key="7">
    <source>
        <dbReference type="ARBA" id="ARBA00023065"/>
    </source>
</evidence>
<keyword evidence="7" id="KW-0406">Ion transport</keyword>
<evidence type="ECO:0000259" key="13">
    <source>
        <dbReference type="Pfam" id="PF00999"/>
    </source>
</evidence>
<dbReference type="Gene3D" id="6.10.140.1330">
    <property type="match status" value="1"/>
</dbReference>
<evidence type="ECO:0000256" key="8">
    <source>
        <dbReference type="ARBA" id="ARBA00023136"/>
    </source>
</evidence>
<keyword evidence="12" id="KW-0732">Signal</keyword>
<evidence type="ECO:0000256" key="2">
    <source>
        <dbReference type="ARBA" id="ARBA00022448"/>
    </source>
</evidence>
<keyword evidence="2" id="KW-0813">Transport</keyword>
<keyword evidence="15" id="KW-1185">Reference proteome</keyword>
<proteinExistence type="predicted"/>
<keyword evidence="4 11" id="KW-0812">Transmembrane</keyword>
<comment type="subcellular location">
    <subcellularLocation>
        <location evidence="1">Cell membrane</location>
        <topology evidence="1">Multi-pass membrane protein</topology>
    </subcellularLocation>
</comment>
<evidence type="ECO:0000313" key="15">
    <source>
        <dbReference type="Proteomes" id="UP001642464"/>
    </source>
</evidence>
<evidence type="ECO:0000256" key="6">
    <source>
        <dbReference type="ARBA" id="ARBA00023053"/>
    </source>
</evidence>
<feature type="transmembrane region" description="Helical" evidence="11">
    <location>
        <begin position="150"/>
        <end position="172"/>
    </location>
</feature>
<dbReference type="EMBL" id="CAXAMM010000847">
    <property type="protein sequence ID" value="CAK8989277.1"/>
    <property type="molecule type" value="Genomic_DNA"/>
</dbReference>
<dbReference type="InterPro" id="IPR018422">
    <property type="entry name" value="Cation/H_exchanger_CPA1"/>
</dbReference>
<evidence type="ECO:0000256" key="3">
    <source>
        <dbReference type="ARBA" id="ARBA00022475"/>
    </source>
</evidence>
<feature type="chain" id="PRO_5046098607" evidence="12">
    <location>
        <begin position="20"/>
        <end position="738"/>
    </location>
</feature>
<keyword evidence="9" id="KW-0739">Sodium transport</keyword>
<keyword evidence="5 11" id="KW-1133">Transmembrane helix</keyword>
<dbReference type="InterPro" id="IPR006153">
    <property type="entry name" value="Cation/H_exchanger_TM"/>
</dbReference>
<reference evidence="14 15" key="1">
    <citation type="submission" date="2024-02" db="EMBL/GenBank/DDBJ databases">
        <authorList>
            <person name="Chen Y."/>
            <person name="Shah S."/>
            <person name="Dougan E. K."/>
            <person name="Thang M."/>
            <person name="Chan C."/>
        </authorList>
    </citation>
    <scope>NUCLEOTIDE SEQUENCE [LARGE SCALE GENOMIC DNA]</scope>
</reference>
<feature type="domain" description="Cation/H+ exchanger transmembrane" evidence="13">
    <location>
        <begin position="69"/>
        <end position="473"/>
    </location>
</feature>
<feature type="transmembrane region" description="Helical" evidence="11">
    <location>
        <begin position="339"/>
        <end position="361"/>
    </location>
</feature>
<feature type="transmembrane region" description="Helical" evidence="11">
    <location>
        <begin position="251"/>
        <end position="274"/>
    </location>
</feature>
<feature type="compositionally biased region" description="Basic and acidic residues" evidence="10">
    <location>
        <begin position="573"/>
        <end position="593"/>
    </location>
</feature>
<evidence type="ECO:0000256" key="1">
    <source>
        <dbReference type="ARBA" id="ARBA00004651"/>
    </source>
</evidence>
<feature type="transmembrane region" description="Helical" evidence="11">
    <location>
        <begin position="373"/>
        <end position="397"/>
    </location>
</feature>
<dbReference type="Pfam" id="PF00999">
    <property type="entry name" value="Na_H_Exchanger"/>
    <property type="match status" value="1"/>
</dbReference>
<evidence type="ECO:0000256" key="10">
    <source>
        <dbReference type="SAM" id="MobiDB-lite"/>
    </source>
</evidence>
<evidence type="ECO:0000256" key="11">
    <source>
        <dbReference type="SAM" id="Phobius"/>
    </source>
</evidence>
<feature type="signal peptide" evidence="12">
    <location>
        <begin position="1"/>
        <end position="19"/>
    </location>
</feature>
<sequence length="738" mass="81243">MRKLWILVATGQLLGSTASTTTQAAHDDTTAAAHHETTLAAHDAESLGEHVHPHAVLLFPVLSMLIGLTITHVTSRFRWLRTIPYTVSLLLVGVCLGFLDVKTSGGLGTLSQSLSLWVTIDPHLLLYAFLPVLLFGDAMSIVWHDFRQTAAQCLVLAGPGVLIGTSLIYLVAKYVFPYGWDHFECAAFGSILAATDPVAVVGLLKEMGASRVLTMQIAGESLLNDGTAIVVWLVFYNLMKGEEANAEIVVSFIRLALGGVVFGAACGLIGARWMSLASNRLVHSDSLVQVSLTLAVAYISFFAGENELKLSGVLATIFAALMVGKYAQPLVCDKDALAAVWHLLEFFGNTVLFVLCGVFAFESAQIVRWSDYGWLLVFYILANLARGFMIGVLWPLVNCVSGSDVTRTTWKEVLVMTWGGLRGAVGLALVLSMRELLMQQGKQETARLMVFFVSGFAALTLLVNATTCSLLLKCLGLTKTPEAQSAILERLRHELFVVSRRAFTDSLDCDGRFKAVKEREINHMLEHLNAELDEPHEEWSMKLIGAGRWTLSGLTVSNNINPFAVRPAPEGAEPEKQEEKPEEKPEEKQDKGRTSALGAAPPRRSSIQAWDHHWWWGFEEIKVDREATWTRQTSQERQAGQAAPGSHQEREVFRKLFMSMLRAEYVRLMDVGMLPRRASGAEHLLASVDAADDWAAVRLNDWTILEKKLPRRTLHVTGARDALTMLCEPSSHPVVLSS</sequence>
<comment type="caution">
    <text evidence="14">The sequence shown here is derived from an EMBL/GenBank/DDBJ whole genome shotgun (WGS) entry which is preliminary data.</text>
</comment>
<gene>
    <name evidence="14" type="ORF">SCF082_LOCUS1742</name>
</gene>
<feature type="transmembrane region" description="Helical" evidence="11">
    <location>
        <begin position="51"/>
        <end position="70"/>
    </location>
</feature>
<dbReference type="PANTHER" id="PTHR10110">
    <property type="entry name" value="SODIUM/HYDROGEN EXCHANGER"/>
    <property type="match status" value="1"/>
</dbReference>
<feature type="transmembrane region" description="Helical" evidence="11">
    <location>
        <begin position="310"/>
        <end position="327"/>
    </location>
</feature>
<accession>A0ABP0HGJ6</accession>
<feature type="transmembrane region" description="Helical" evidence="11">
    <location>
        <begin position="449"/>
        <end position="472"/>
    </location>
</feature>
<evidence type="ECO:0000256" key="12">
    <source>
        <dbReference type="SAM" id="SignalP"/>
    </source>
</evidence>
<feature type="transmembrane region" description="Helical" evidence="11">
    <location>
        <begin position="286"/>
        <end position="303"/>
    </location>
</feature>
<evidence type="ECO:0000256" key="4">
    <source>
        <dbReference type="ARBA" id="ARBA00022692"/>
    </source>
</evidence>
<feature type="transmembrane region" description="Helical" evidence="11">
    <location>
        <begin position="417"/>
        <end position="437"/>
    </location>
</feature>
<keyword evidence="3" id="KW-1003">Cell membrane</keyword>
<feature type="transmembrane region" description="Helical" evidence="11">
    <location>
        <begin position="222"/>
        <end position="239"/>
    </location>
</feature>
<organism evidence="14 15">
    <name type="scientific">Durusdinium trenchii</name>
    <dbReference type="NCBI Taxonomy" id="1381693"/>
    <lineage>
        <taxon>Eukaryota</taxon>
        <taxon>Sar</taxon>
        <taxon>Alveolata</taxon>
        <taxon>Dinophyceae</taxon>
        <taxon>Suessiales</taxon>
        <taxon>Symbiodiniaceae</taxon>
        <taxon>Durusdinium</taxon>
    </lineage>
</organism>
<feature type="transmembrane region" description="Helical" evidence="11">
    <location>
        <begin position="124"/>
        <end position="143"/>
    </location>
</feature>
<dbReference type="Proteomes" id="UP001642464">
    <property type="component" value="Unassembled WGS sequence"/>
</dbReference>
<evidence type="ECO:0000313" key="14">
    <source>
        <dbReference type="EMBL" id="CAK8989277.1"/>
    </source>
</evidence>
<evidence type="ECO:0000256" key="5">
    <source>
        <dbReference type="ARBA" id="ARBA00022989"/>
    </source>
</evidence>
<evidence type="ECO:0000256" key="9">
    <source>
        <dbReference type="ARBA" id="ARBA00023201"/>
    </source>
</evidence>
<keyword evidence="6" id="KW-0915">Sodium</keyword>